<accession>A0A2U2J4R6</accession>
<name>A0A2U2J4R6_9SPHN</name>
<keyword evidence="3" id="KW-1185">Reference proteome</keyword>
<dbReference type="NCBIfam" id="TIGR04433">
    <property type="entry name" value="UrcA_uranyl"/>
    <property type="match status" value="1"/>
</dbReference>
<dbReference type="OrthoDB" id="7450905at2"/>
<gene>
    <name evidence="2" type="ORF">DF286_10635</name>
</gene>
<sequence>MTRIPLIIPTLLLASVAANPANAGWSDPDSQIVSYADLDLSTPAGIKTLDGRIDRAVRKVCGKAYVDLATSRGVRECRKETLASVQEQRSHALATAQSIQFSARED</sequence>
<feature type="signal peptide" evidence="1">
    <location>
        <begin position="1"/>
        <end position="23"/>
    </location>
</feature>
<evidence type="ECO:0000313" key="3">
    <source>
        <dbReference type="Proteomes" id="UP000245916"/>
    </source>
</evidence>
<feature type="chain" id="PRO_5015508771" evidence="1">
    <location>
        <begin position="24"/>
        <end position="106"/>
    </location>
</feature>
<organism evidence="2 3">
    <name type="scientific">Allosphingosinicella humi</name>
    <dbReference type="NCBI Taxonomy" id="2068657"/>
    <lineage>
        <taxon>Bacteria</taxon>
        <taxon>Pseudomonadati</taxon>
        <taxon>Pseudomonadota</taxon>
        <taxon>Alphaproteobacteria</taxon>
        <taxon>Sphingomonadales</taxon>
        <taxon>Sphingomonadaceae</taxon>
        <taxon>Allosphingosinicella</taxon>
    </lineage>
</organism>
<proteinExistence type="predicted"/>
<evidence type="ECO:0000256" key="1">
    <source>
        <dbReference type="SAM" id="SignalP"/>
    </source>
</evidence>
<dbReference type="InterPro" id="IPR030972">
    <property type="entry name" value="UrcA_uranyl"/>
</dbReference>
<keyword evidence="1" id="KW-0732">Signal</keyword>
<evidence type="ECO:0000313" key="2">
    <source>
        <dbReference type="EMBL" id="PWG03271.1"/>
    </source>
</evidence>
<dbReference type="Proteomes" id="UP000245916">
    <property type="component" value="Unassembled WGS sequence"/>
</dbReference>
<dbReference type="EMBL" id="QFFF01000001">
    <property type="protein sequence ID" value="PWG03271.1"/>
    <property type="molecule type" value="Genomic_DNA"/>
</dbReference>
<comment type="caution">
    <text evidence="2">The sequence shown here is derived from an EMBL/GenBank/DDBJ whole genome shotgun (WGS) entry which is preliminary data.</text>
</comment>
<dbReference type="RefSeq" id="WP_109271409.1">
    <property type="nucleotide sequence ID" value="NZ_QFFF01000001.1"/>
</dbReference>
<protein>
    <submittedName>
        <fullName evidence="2">UrcA family protein</fullName>
    </submittedName>
</protein>
<reference evidence="2 3" key="1">
    <citation type="submission" date="2018-05" db="EMBL/GenBank/DDBJ databases">
        <title>Genome of Sphingosinicella humi QZX222.</title>
        <authorList>
            <person name="Qiao Z."/>
            <person name="Wang G."/>
        </authorList>
    </citation>
    <scope>NUCLEOTIDE SEQUENCE [LARGE SCALE GENOMIC DNA]</scope>
    <source>
        <strain evidence="2 3">QZX222</strain>
    </source>
</reference>
<dbReference type="AlphaFoldDB" id="A0A2U2J4R6"/>